<dbReference type="GO" id="GO:0005524">
    <property type="term" value="F:ATP binding"/>
    <property type="evidence" value="ECO:0007669"/>
    <property type="project" value="UniProtKB-UniRule"/>
</dbReference>
<comment type="catalytic activity">
    <reaction evidence="1 10">
        <text>2 ATP = 3',3'-c-di-AMP + 2 diphosphate</text>
        <dbReference type="Rhea" id="RHEA:35655"/>
        <dbReference type="ChEBI" id="CHEBI:30616"/>
        <dbReference type="ChEBI" id="CHEBI:33019"/>
        <dbReference type="ChEBI" id="CHEBI:71500"/>
        <dbReference type="EC" id="2.7.7.85"/>
    </reaction>
</comment>
<dbReference type="PIRSF" id="PIRSF004793">
    <property type="entry name" value="UCP004793"/>
    <property type="match status" value="1"/>
</dbReference>
<evidence type="ECO:0000256" key="7">
    <source>
        <dbReference type="ARBA" id="ARBA00022840"/>
    </source>
</evidence>
<evidence type="ECO:0000256" key="6">
    <source>
        <dbReference type="ARBA" id="ARBA00022741"/>
    </source>
</evidence>
<gene>
    <name evidence="12" type="primary">cdaA</name>
    <name evidence="10" type="synonym">dacA</name>
    <name evidence="12" type="ORF">RIF25_14720</name>
</gene>
<comment type="similarity">
    <text evidence="10">Belongs to the adenylate cyclase family. DacA/CdaA subfamily.</text>
</comment>
<name>A0AAE4FTJ5_9CYAN</name>
<sequence length="298" mass="32820">MAFSLSFLTLMGFTWPAVSPRAWSLALTLVDIGLVLGLTYIVLLVIAERRTLWMVRGFIFLIFAASISRGLGLQFLAFVLNNLVVGSAVAMAVILQSEIRRFLEQLGQGKVFQIWQRQPVPSQRGQTTLDAIVEAVKALSQSRTGALILLETDTMLDAQDFTAAGVRLNATLTSELVQTIFQPATPLHDGAILIRGAEIVAAKLILPLSQRTGPWQLGTRHRAAVGITERVANCLCIVVSEETGSISLAQRGELNRPLTSSKLKELLAQQFNQAGDNNSHQPQRAAKRRRWQMVWPIR</sequence>
<dbReference type="NCBIfam" id="TIGR00159">
    <property type="entry name" value="diadenylate cyclase CdaA"/>
    <property type="match status" value="1"/>
</dbReference>
<feature type="transmembrane region" description="Helical" evidence="10">
    <location>
        <begin position="75"/>
        <end position="95"/>
    </location>
</feature>
<evidence type="ECO:0000313" key="12">
    <source>
        <dbReference type="EMBL" id="MDS3862053.1"/>
    </source>
</evidence>
<protein>
    <recommendedName>
        <fullName evidence="10">Diadenylate cyclase</fullName>
        <shortName evidence="10">DAC</shortName>
        <ecNumber evidence="10">2.7.7.85</ecNumber>
    </recommendedName>
    <alternativeName>
        <fullName evidence="10">Cyclic-di-AMP synthase</fullName>
        <shortName evidence="10">c-di-AMP synthase</shortName>
    </alternativeName>
</protein>
<evidence type="ECO:0000313" key="13">
    <source>
        <dbReference type="Proteomes" id="UP001268256"/>
    </source>
</evidence>
<dbReference type="InterPro" id="IPR050338">
    <property type="entry name" value="DisA"/>
</dbReference>
<keyword evidence="6 10" id="KW-0547">Nucleotide-binding</keyword>
<keyword evidence="4 10" id="KW-0812">Transmembrane</keyword>
<evidence type="ECO:0000256" key="3">
    <source>
        <dbReference type="ARBA" id="ARBA00022679"/>
    </source>
</evidence>
<dbReference type="InterPro" id="IPR003390">
    <property type="entry name" value="DNA_integrity_scan_DisA_N"/>
</dbReference>
<comment type="function">
    <text evidence="10">Catalyzes the condensation of 2 ATP molecules into cyclic di-AMP (c-di-AMP), a second messenger used to regulate differing processes in different bacteria.</text>
</comment>
<evidence type="ECO:0000256" key="10">
    <source>
        <dbReference type="HAMAP-Rule" id="MF_01499"/>
    </source>
</evidence>
<keyword evidence="8 10" id="KW-1133">Transmembrane helix</keyword>
<dbReference type="InterPro" id="IPR014046">
    <property type="entry name" value="C-di-AMP_synthase"/>
</dbReference>
<dbReference type="HAMAP" id="MF_01499">
    <property type="entry name" value="DacA"/>
    <property type="match status" value="1"/>
</dbReference>
<dbReference type="GO" id="GO:0006171">
    <property type="term" value="P:cAMP biosynthetic process"/>
    <property type="evidence" value="ECO:0007669"/>
    <property type="project" value="InterPro"/>
</dbReference>
<comment type="caution">
    <text evidence="10">Lacks conserved residue(s) required for the propagation of feature annotation.</text>
</comment>
<dbReference type="PANTHER" id="PTHR34185">
    <property type="entry name" value="DIADENYLATE CYCLASE"/>
    <property type="match status" value="1"/>
</dbReference>
<dbReference type="Pfam" id="PF02457">
    <property type="entry name" value="DAC"/>
    <property type="match status" value="1"/>
</dbReference>
<feature type="transmembrane region" description="Helical" evidence="10">
    <location>
        <begin position="53"/>
        <end position="69"/>
    </location>
</feature>
<dbReference type="PROSITE" id="PS51794">
    <property type="entry name" value="DAC"/>
    <property type="match status" value="1"/>
</dbReference>
<comment type="caution">
    <text evidence="12">The sequence shown here is derived from an EMBL/GenBank/DDBJ whole genome shotgun (WGS) entry which is preliminary data.</text>
</comment>
<keyword evidence="2 10" id="KW-1003">Cell membrane</keyword>
<feature type="domain" description="DAC" evidence="11">
    <location>
        <begin position="96"/>
        <end position="260"/>
    </location>
</feature>
<evidence type="ECO:0000256" key="4">
    <source>
        <dbReference type="ARBA" id="ARBA00022692"/>
    </source>
</evidence>
<keyword evidence="5 10" id="KW-0548">Nucleotidyltransferase</keyword>
<dbReference type="SUPFAM" id="SSF143597">
    <property type="entry name" value="YojJ-like"/>
    <property type="match status" value="1"/>
</dbReference>
<dbReference type="InterPro" id="IPR034701">
    <property type="entry name" value="CdaA"/>
</dbReference>
<evidence type="ECO:0000256" key="8">
    <source>
        <dbReference type="ARBA" id="ARBA00022989"/>
    </source>
</evidence>
<evidence type="ECO:0000256" key="1">
    <source>
        <dbReference type="ARBA" id="ARBA00000877"/>
    </source>
</evidence>
<reference evidence="13" key="1">
    <citation type="submission" date="2023-07" db="EMBL/GenBank/DDBJ databases">
        <authorList>
            <person name="Luz R."/>
            <person name="Cordeiro R."/>
            <person name="Fonseca A."/>
            <person name="Goncalves V."/>
        </authorList>
    </citation>
    <scope>NUCLEOTIDE SEQUENCE [LARGE SCALE GENOMIC DNA]</scope>
    <source>
        <strain evidence="13">BACA0444</strain>
    </source>
</reference>
<dbReference type="Proteomes" id="UP001268256">
    <property type="component" value="Unassembled WGS sequence"/>
</dbReference>
<dbReference type="RefSeq" id="WP_322879270.1">
    <property type="nucleotide sequence ID" value="NZ_JAVMIP010000021.1"/>
</dbReference>
<keyword evidence="7 10" id="KW-0067">ATP-binding</keyword>
<dbReference type="InterPro" id="IPR036888">
    <property type="entry name" value="DNA_integrity_DisA_N_sf"/>
</dbReference>
<proteinExistence type="inferred from homology"/>
<keyword evidence="3 10" id="KW-0808">Transferase</keyword>
<evidence type="ECO:0000259" key="11">
    <source>
        <dbReference type="PROSITE" id="PS51794"/>
    </source>
</evidence>
<evidence type="ECO:0000256" key="2">
    <source>
        <dbReference type="ARBA" id="ARBA00022475"/>
    </source>
</evidence>
<dbReference type="GO" id="GO:0004016">
    <property type="term" value="F:adenylate cyclase activity"/>
    <property type="evidence" value="ECO:0007669"/>
    <property type="project" value="UniProtKB-UniRule"/>
</dbReference>
<keyword evidence="13" id="KW-1185">Reference proteome</keyword>
<keyword evidence="9 10" id="KW-0472">Membrane</keyword>
<comment type="subunit">
    <text evidence="10">Probably a homodimer.</text>
</comment>
<organism evidence="12 13">
    <name type="scientific">Pseudocalidococcus azoricus BACA0444</name>
    <dbReference type="NCBI Taxonomy" id="2918990"/>
    <lineage>
        <taxon>Bacteria</taxon>
        <taxon>Bacillati</taxon>
        <taxon>Cyanobacteriota</taxon>
        <taxon>Cyanophyceae</taxon>
        <taxon>Acaryochloridales</taxon>
        <taxon>Thermosynechococcaceae</taxon>
        <taxon>Pseudocalidococcus</taxon>
        <taxon>Pseudocalidococcus azoricus</taxon>
    </lineage>
</organism>
<accession>A0AAE4FTJ5</accession>
<dbReference type="EC" id="2.7.7.85" evidence="10"/>
<evidence type="ECO:0000256" key="5">
    <source>
        <dbReference type="ARBA" id="ARBA00022695"/>
    </source>
</evidence>
<dbReference type="PANTHER" id="PTHR34185:SF1">
    <property type="entry name" value="DIADENYLATE CYCLASE"/>
    <property type="match status" value="1"/>
</dbReference>
<feature type="transmembrane region" description="Helical" evidence="10">
    <location>
        <begin position="26"/>
        <end position="46"/>
    </location>
</feature>
<dbReference type="Gene3D" id="3.40.1700.10">
    <property type="entry name" value="DNA integrity scanning protein, DisA, N-terminal domain"/>
    <property type="match status" value="1"/>
</dbReference>
<dbReference type="AlphaFoldDB" id="A0AAE4FTJ5"/>
<evidence type="ECO:0000256" key="9">
    <source>
        <dbReference type="ARBA" id="ARBA00023136"/>
    </source>
</evidence>
<dbReference type="EMBL" id="JAVMIP010000021">
    <property type="protein sequence ID" value="MDS3862053.1"/>
    <property type="molecule type" value="Genomic_DNA"/>
</dbReference>
<dbReference type="GO" id="GO:0106408">
    <property type="term" value="F:diadenylate cyclase activity"/>
    <property type="evidence" value="ECO:0007669"/>
    <property type="project" value="UniProtKB-EC"/>
</dbReference>